<reference evidence="3" key="1">
    <citation type="journal article" date="2023" name="Commun. Biol.">
        <title>Genome analysis of Parmales, the sister group of diatoms, reveals the evolutionary specialization of diatoms from phago-mixotrophs to photoautotrophs.</title>
        <authorList>
            <person name="Ban H."/>
            <person name="Sato S."/>
            <person name="Yoshikawa S."/>
            <person name="Yamada K."/>
            <person name="Nakamura Y."/>
            <person name="Ichinomiya M."/>
            <person name="Sato N."/>
            <person name="Blanc-Mathieu R."/>
            <person name="Endo H."/>
            <person name="Kuwata A."/>
            <person name="Ogata H."/>
        </authorList>
    </citation>
    <scope>NUCLEOTIDE SEQUENCE [LARGE SCALE GENOMIC DNA]</scope>
    <source>
        <strain evidence="3">NIES 3699</strain>
    </source>
</reference>
<keyword evidence="3" id="KW-1185">Reference proteome</keyword>
<evidence type="ECO:0000256" key="1">
    <source>
        <dbReference type="SAM" id="MobiDB-lite"/>
    </source>
</evidence>
<protein>
    <submittedName>
        <fullName evidence="2">Uncharacterized protein</fullName>
    </submittedName>
</protein>
<gene>
    <name evidence="2" type="ORF">TrVE_jg9128</name>
</gene>
<comment type="caution">
    <text evidence="2">The sequence shown here is derived from an EMBL/GenBank/DDBJ whole genome shotgun (WGS) entry which is preliminary data.</text>
</comment>
<dbReference type="Proteomes" id="UP001165160">
    <property type="component" value="Unassembled WGS sequence"/>
</dbReference>
<feature type="compositionally biased region" description="Low complexity" evidence="1">
    <location>
        <begin position="388"/>
        <end position="407"/>
    </location>
</feature>
<name>A0A9W7BGA6_9STRA</name>
<evidence type="ECO:0000313" key="2">
    <source>
        <dbReference type="EMBL" id="GMH86304.1"/>
    </source>
</evidence>
<proteinExistence type="predicted"/>
<accession>A0A9W7BGA6</accession>
<evidence type="ECO:0000313" key="3">
    <source>
        <dbReference type="Proteomes" id="UP001165160"/>
    </source>
</evidence>
<dbReference type="EMBL" id="BRXX01000058">
    <property type="protein sequence ID" value="GMH86304.1"/>
    <property type="molecule type" value="Genomic_DNA"/>
</dbReference>
<organism evidence="2 3">
    <name type="scientific">Triparma verrucosa</name>
    <dbReference type="NCBI Taxonomy" id="1606542"/>
    <lineage>
        <taxon>Eukaryota</taxon>
        <taxon>Sar</taxon>
        <taxon>Stramenopiles</taxon>
        <taxon>Ochrophyta</taxon>
        <taxon>Bolidophyceae</taxon>
        <taxon>Parmales</taxon>
        <taxon>Triparmaceae</taxon>
        <taxon>Triparma</taxon>
    </lineage>
</organism>
<feature type="region of interest" description="Disordered" evidence="1">
    <location>
        <begin position="50"/>
        <end position="83"/>
    </location>
</feature>
<sequence>MTSSSLSSPLSSLPQTSIDDLRKLHEENAILKTTLGTLKEQLQIDLEEERYQQQQGGTPSREPFVPSFVLSDHSPQPPRSSISSISAPAVLWRELQLERKRSQMYRKECGSLRGVVDTLREGDIIDKLTHRIGVLEGEILEIRDENIALNKIQKFQETKLMSEEALEQEWPLRIYTLEKDISILKAQLGKAKVLASTFRKEKNGLSDKVKQLAFEKAELVKEIEDVKSREGNGGGSDTFESLRSEIRGLQAELKTSSVQILTFKQSSDSFKGLMEASLRKERMLCREKDKELIETKRMLDNARDDARLNILNMKELKKTLNSLTVGNFKVKEVSKLLPEDSKVEGLDLTCFESLLPQEIDVERTQFMSPRPPVSEVKRELRWGKRKTTTPTATPAPKNMTATKQENK</sequence>
<feature type="region of interest" description="Disordered" evidence="1">
    <location>
        <begin position="365"/>
        <end position="407"/>
    </location>
</feature>
<dbReference type="AlphaFoldDB" id="A0A9W7BGA6"/>